<feature type="region of interest" description="Disordered" evidence="5">
    <location>
        <begin position="342"/>
        <end position="367"/>
    </location>
</feature>
<dbReference type="Proteomes" id="UP001162640">
    <property type="component" value="Unassembled WGS sequence"/>
</dbReference>
<feature type="transmembrane region" description="Helical" evidence="6">
    <location>
        <begin position="388"/>
        <end position="408"/>
    </location>
</feature>
<dbReference type="AlphaFoldDB" id="A0A9W7BG75"/>
<dbReference type="GO" id="GO:0015179">
    <property type="term" value="F:L-amino acid transmembrane transporter activity"/>
    <property type="evidence" value="ECO:0007669"/>
    <property type="project" value="TreeGrafter"/>
</dbReference>
<name>A0A9W7BG75_9STRA</name>
<gene>
    <name evidence="8" type="ORF">TL16_g11019</name>
</gene>
<feature type="transmembrane region" description="Helical" evidence="6">
    <location>
        <begin position="267"/>
        <end position="286"/>
    </location>
</feature>
<feature type="transmembrane region" description="Helical" evidence="6">
    <location>
        <begin position="79"/>
        <end position="103"/>
    </location>
</feature>
<comment type="subcellular location">
    <subcellularLocation>
        <location evidence="1">Membrane</location>
        <topology evidence="1">Multi-pass membrane protein</topology>
    </subcellularLocation>
</comment>
<dbReference type="PANTHER" id="PTHR22950">
    <property type="entry name" value="AMINO ACID TRANSPORTER"/>
    <property type="match status" value="1"/>
</dbReference>
<protein>
    <recommendedName>
        <fullName evidence="7">Amino acid transporter transmembrane domain-containing protein</fullName>
    </recommendedName>
</protein>
<feature type="transmembrane region" description="Helical" evidence="6">
    <location>
        <begin position="414"/>
        <end position="433"/>
    </location>
</feature>
<accession>A0A9W7BG75</accession>
<evidence type="ECO:0000313" key="9">
    <source>
        <dbReference type="Proteomes" id="UP001162640"/>
    </source>
</evidence>
<reference evidence="9" key="1">
    <citation type="journal article" date="2023" name="Commun. Biol.">
        <title>Genome analysis of Parmales, the sister group of diatoms, reveals the evolutionary specialization of diatoms from phago-mixotrophs to photoautotrophs.</title>
        <authorList>
            <person name="Ban H."/>
            <person name="Sato S."/>
            <person name="Yoshikawa S."/>
            <person name="Yamada K."/>
            <person name="Nakamura Y."/>
            <person name="Ichinomiya M."/>
            <person name="Sato N."/>
            <person name="Blanc-Mathieu R."/>
            <person name="Endo H."/>
            <person name="Kuwata A."/>
            <person name="Ogata H."/>
        </authorList>
    </citation>
    <scope>NUCLEOTIDE SEQUENCE [LARGE SCALE GENOMIC DNA]</scope>
</reference>
<comment type="caution">
    <text evidence="8">The sequence shown here is derived from an EMBL/GenBank/DDBJ whole genome shotgun (WGS) entry which is preliminary data.</text>
</comment>
<evidence type="ECO:0000256" key="4">
    <source>
        <dbReference type="ARBA" id="ARBA00023136"/>
    </source>
</evidence>
<evidence type="ECO:0000256" key="2">
    <source>
        <dbReference type="ARBA" id="ARBA00022692"/>
    </source>
</evidence>
<evidence type="ECO:0000256" key="3">
    <source>
        <dbReference type="ARBA" id="ARBA00022989"/>
    </source>
</evidence>
<feature type="transmembrane region" description="Helical" evidence="6">
    <location>
        <begin position="159"/>
        <end position="179"/>
    </location>
</feature>
<feature type="domain" description="Amino acid transporter transmembrane" evidence="7">
    <location>
        <begin position="58"/>
        <end position="468"/>
    </location>
</feature>
<evidence type="ECO:0000256" key="1">
    <source>
        <dbReference type="ARBA" id="ARBA00004141"/>
    </source>
</evidence>
<dbReference type="InterPro" id="IPR013057">
    <property type="entry name" value="AA_transpt_TM"/>
</dbReference>
<dbReference type="Pfam" id="PF01490">
    <property type="entry name" value="Aa_trans"/>
    <property type="match status" value="1"/>
</dbReference>
<feature type="transmembrane region" description="Helical" evidence="6">
    <location>
        <begin position="306"/>
        <end position="326"/>
    </location>
</feature>
<dbReference type="EMBL" id="BLQM01000403">
    <property type="protein sequence ID" value="GMH87961.1"/>
    <property type="molecule type" value="Genomic_DNA"/>
</dbReference>
<evidence type="ECO:0000256" key="6">
    <source>
        <dbReference type="SAM" id="Phobius"/>
    </source>
</evidence>
<sequence>MDHDDVHLSSTRNAFVSFDERIEVDAIVIVLTPSSVKAMGERSQSEEMCKFTDVDFRINFFKSLFGAGVLTLPHAFSTLGLPLSLLTFLLIFLTCLFSCTLLLTSKRMKCKNGAETFQSLSGKILGRKWGKGIGLIICFLELSFCSGFLIAIIDNIQTAFPEITRLNILLVLTPILMLLGQVKWLSDLCIISFLGCLVYFFGVLGSSTIYSFRNWNPPTNLWDMDFNNILEFSGTAIYSLEGICLVLPCERSMRVKEDAQKMVSSSLSIYAILIGLYASIAFAGGLARPECDIVTDCFEGDAEATVLRLALSFALMLSHPVTLFPASEILEEIVLGEEEGDEKNGVKTPLIPREEGEPTDSVSEENTALDGFDSETCRKPRTKKYKSILLRVITVTITLTLGFSGINFSTFSNIVGAIGLSTVGFVVPVMLYTTSFKQKYGDTQSIPFWTKLGLAWSLYVGFFNIFIVGGGAVVKLSKG</sequence>
<feature type="transmembrane region" description="Helical" evidence="6">
    <location>
        <begin position="454"/>
        <end position="474"/>
    </location>
</feature>
<dbReference type="GO" id="GO:0016020">
    <property type="term" value="C:membrane"/>
    <property type="evidence" value="ECO:0007669"/>
    <property type="project" value="UniProtKB-SubCell"/>
</dbReference>
<proteinExistence type="predicted"/>
<keyword evidence="3 6" id="KW-1133">Transmembrane helix</keyword>
<evidence type="ECO:0000313" key="8">
    <source>
        <dbReference type="EMBL" id="GMH87961.1"/>
    </source>
</evidence>
<evidence type="ECO:0000256" key="5">
    <source>
        <dbReference type="SAM" id="MobiDB-lite"/>
    </source>
</evidence>
<feature type="transmembrane region" description="Helical" evidence="6">
    <location>
        <begin position="188"/>
        <end position="209"/>
    </location>
</feature>
<organism evidence="8 9">
    <name type="scientific">Triparma laevis f. inornata</name>
    <dbReference type="NCBI Taxonomy" id="1714386"/>
    <lineage>
        <taxon>Eukaryota</taxon>
        <taxon>Sar</taxon>
        <taxon>Stramenopiles</taxon>
        <taxon>Ochrophyta</taxon>
        <taxon>Bolidophyceae</taxon>
        <taxon>Parmales</taxon>
        <taxon>Triparmaceae</taxon>
        <taxon>Triparma</taxon>
    </lineage>
</organism>
<keyword evidence="4 6" id="KW-0472">Membrane</keyword>
<feature type="transmembrane region" description="Helical" evidence="6">
    <location>
        <begin position="133"/>
        <end position="153"/>
    </location>
</feature>
<evidence type="ECO:0000259" key="7">
    <source>
        <dbReference type="Pfam" id="PF01490"/>
    </source>
</evidence>
<feature type="transmembrane region" description="Helical" evidence="6">
    <location>
        <begin position="229"/>
        <end position="247"/>
    </location>
</feature>
<keyword evidence="2 6" id="KW-0812">Transmembrane</keyword>